<dbReference type="BioCyc" id="CCAL311458:G131R-533-MONOMER"/>
<dbReference type="InterPro" id="IPR016155">
    <property type="entry name" value="Mopterin_synth/thiamin_S_b"/>
</dbReference>
<evidence type="ECO:0000313" key="1">
    <source>
        <dbReference type="EMBL" id="BAJ47568.1"/>
    </source>
</evidence>
<dbReference type="SUPFAM" id="SSF54285">
    <property type="entry name" value="MoaD/ThiS"/>
    <property type="match status" value="1"/>
</dbReference>
<proteinExistence type="predicted"/>
<reference evidence="1 3" key="2">
    <citation type="journal article" date="2011" name="Nucleic Acids Res.">
        <title>Insights into the evolution of Archaea and eukaryotic protein modifier systems revealed by the genome of a novel archaeal group.</title>
        <authorList>
            <person name="Nunoura T."/>
            <person name="Takaki Y."/>
            <person name="Kakuta J."/>
            <person name="Nishi S."/>
            <person name="Sugahara J."/>
            <person name="Kazama H."/>
            <person name="Chee G."/>
            <person name="Hattori M."/>
            <person name="Kanai A."/>
            <person name="Atomi H."/>
            <person name="Takai K."/>
            <person name="Takami H."/>
        </authorList>
    </citation>
    <scope>NUCLEOTIDE SEQUENCE [LARGE SCALE GENOMIC DNA]</scope>
</reference>
<dbReference type="AlphaFoldDB" id="E6N5J9"/>
<reference evidence="1 3" key="1">
    <citation type="journal article" date="2005" name="Environ. Microbiol.">
        <title>Genetic and functional properties of uncultivated thermophilic crenarchaeotes from a subsurface gold mine as revealed by analysis of genome fragments.</title>
        <authorList>
            <person name="Nunoura T."/>
            <person name="Hirayama H."/>
            <person name="Takami H."/>
            <person name="Oida H."/>
            <person name="Nishi S."/>
            <person name="Shimamura S."/>
            <person name="Suzuki Y."/>
            <person name="Inagaki F."/>
            <person name="Takai K."/>
            <person name="Nealson K.H."/>
            <person name="Horikoshi K."/>
        </authorList>
    </citation>
    <scope>NUCLEOTIDE SEQUENCE [LARGE SCALE GENOMIC DNA]</scope>
</reference>
<dbReference type="EMBL" id="AP011841">
    <property type="protein sequence ID" value="BAJ47568.1"/>
    <property type="molecule type" value="Genomic_DNA"/>
</dbReference>
<dbReference type="InterPro" id="IPR052045">
    <property type="entry name" value="Sulfur_Carrier/Prot_Modifier"/>
</dbReference>
<dbReference type="PANTHER" id="PTHR38031:SF1">
    <property type="entry name" value="SULFUR CARRIER PROTEIN CYSO"/>
    <property type="match status" value="1"/>
</dbReference>
<organism evidence="1 3">
    <name type="scientific">Caldiarchaeum subterraneum</name>
    <dbReference type="NCBI Taxonomy" id="311458"/>
    <lineage>
        <taxon>Archaea</taxon>
        <taxon>Nitrososphaerota</taxon>
        <taxon>Candidatus Caldarchaeales</taxon>
        <taxon>Candidatus Caldarchaeaceae</taxon>
        <taxon>Candidatus Caldarchaeum</taxon>
    </lineage>
</organism>
<dbReference type="KEGG" id="csu:CSUB_C0525"/>
<accession>E6N5J9</accession>
<dbReference type="Gene3D" id="3.10.20.30">
    <property type="match status" value="1"/>
</dbReference>
<evidence type="ECO:0000313" key="2">
    <source>
        <dbReference type="EMBL" id="BAJ50386.1"/>
    </source>
</evidence>
<dbReference type="InterPro" id="IPR012675">
    <property type="entry name" value="Beta-grasp_dom_sf"/>
</dbReference>
<dbReference type="PANTHER" id="PTHR38031">
    <property type="entry name" value="SULFUR CARRIER PROTEIN SLR0821-RELATED"/>
    <property type="match status" value="1"/>
</dbReference>
<protein>
    <submittedName>
        <fullName evidence="1">Molybdopterin converting factor, small subunit</fullName>
    </submittedName>
</protein>
<dbReference type="Pfam" id="PF02597">
    <property type="entry name" value="ThiS"/>
    <property type="match status" value="1"/>
</dbReference>
<gene>
    <name evidence="2" type="ORF">CSUB_C0525</name>
    <name evidence="1" type="ORF">HGMM_F52E01C13</name>
</gene>
<evidence type="ECO:0000313" key="3">
    <source>
        <dbReference type="Proteomes" id="UP000008120"/>
    </source>
</evidence>
<sequence>MKCHIDLLEMALTVNFYSSYLRRAAGGETIRLEESPRTVRELLDLLAAKLGKSFEELVYDPRQKTLKRAIVLLVNGHSIKMLKGLDTPLHPDDNVSIDTVEVIEVVGGG</sequence>
<dbReference type="InterPro" id="IPR003749">
    <property type="entry name" value="ThiS/MoaD-like"/>
</dbReference>
<dbReference type="EMBL" id="BA000048">
    <property type="protein sequence ID" value="BAJ50386.1"/>
    <property type="molecule type" value="Genomic_DNA"/>
</dbReference>
<dbReference type="Proteomes" id="UP000008120">
    <property type="component" value="Chromosome"/>
</dbReference>
<dbReference type="STRING" id="311458.CSUB_C0525"/>
<name>E6N5J9_CALS0</name>